<dbReference type="PROSITE" id="PS50293">
    <property type="entry name" value="TPR_REGION"/>
    <property type="match status" value="3"/>
</dbReference>
<feature type="repeat" description="TPR" evidence="3">
    <location>
        <begin position="20"/>
        <end position="53"/>
    </location>
</feature>
<dbReference type="PANTHER" id="PTHR44858:SF1">
    <property type="entry name" value="UDP-N-ACETYLGLUCOSAMINE--PEPTIDE N-ACETYLGLUCOSAMINYLTRANSFERASE SPINDLY-RELATED"/>
    <property type="match status" value="1"/>
</dbReference>
<feature type="coiled-coil region" evidence="4">
    <location>
        <begin position="476"/>
        <end position="510"/>
    </location>
</feature>
<dbReference type="Pfam" id="PF13181">
    <property type="entry name" value="TPR_8"/>
    <property type="match status" value="3"/>
</dbReference>
<sequence>MDNIKNLKKQQAEPPINKLALQHYQQSQNFIQNNQIDKAMEEINKALKIDPKYVDAYQMRGLIQFKRDNKLNALDDMNKAIFLNPNLVSSYYHRATIYQKNQMLNSALDDCDKAIKLNPEYALAYSKKGSLMKESGKFDEALEFYQKAIDLDQQCIKAYLNRALLFKEIQQPEKALKDYNKAIEINQKNANAYFNRGVLLKDMGEWQQALLDYDKAIELNPKNTTAYLNRGVLLSNMNRIEKALKDYDKAIELNPDYTKSYLNRALLYKDMDQIDKALQDCNSMIKINKNDGNAYFYRGFLQDQMDLMEQALSDYNKAIDLNPLDSRAYLNRGLLYWRMNEQEKSLKDCLSALELCPNNPLYLTIIGDIYYQNLEYEKVHYYFTQASKMIQGMQPDDQVKWNLSDGNINFIKIKLQILQEIESDIFIAKRQIELLPKISQKDQDQANKYFEQVERIERSVSVIVKPSNENQKPDTQTQMIKQFQEMQKQLKELQQQMLKQSEVINKIQNLDNFQIEFMMEDLKKPNNNHQYIYYKSLFWRLYFYLHAMSELSTNLFQINKDAVVESISEKMVGLLLKTFKAGSKTVEQLPIIGQAFNIINSALDFGVEYQKDVKFQRRIISLTNIMKIFAITPTELEKEVQFAAIELSKLQEPGLKEIPISKFTSFVEKLSLLERASEEYSRDPYWKKGIEDSIIILKYLEENNNNIIQENQFKKLRQIFIDAILKNKNLNSDIKKNKQNISKDKDNNTCNIQ</sequence>
<keyword evidence="2 3" id="KW-0802">TPR repeat</keyword>
<name>A0A8S1RIR0_9CILI</name>
<keyword evidence="6" id="KW-1185">Reference proteome</keyword>
<accession>A0A8S1RIR0</accession>
<keyword evidence="1" id="KW-0677">Repeat</keyword>
<feature type="repeat" description="TPR" evidence="3">
    <location>
        <begin position="190"/>
        <end position="223"/>
    </location>
</feature>
<dbReference type="AlphaFoldDB" id="A0A8S1RIR0"/>
<dbReference type="OrthoDB" id="9991317at2759"/>
<evidence type="ECO:0000313" key="5">
    <source>
        <dbReference type="EMBL" id="CAD8127357.1"/>
    </source>
</evidence>
<feature type="repeat" description="TPR" evidence="3">
    <location>
        <begin position="156"/>
        <end position="189"/>
    </location>
</feature>
<evidence type="ECO:0000256" key="3">
    <source>
        <dbReference type="PROSITE-ProRule" id="PRU00339"/>
    </source>
</evidence>
<feature type="repeat" description="TPR" evidence="3">
    <location>
        <begin position="54"/>
        <end position="87"/>
    </location>
</feature>
<evidence type="ECO:0000256" key="2">
    <source>
        <dbReference type="ARBA" id="ARBA00022803"/>
    </source>
</evidence>
<evidence type="ECO:0008006" key="7">
    <source>
        <dbReference type="Google" id="ProtNLM"/>
    </source>
</evidence>
<gene>
    <name evidence="5" type="ORF">PSON_ATCC_30995.1.T1760006</name>
</gene>
<evidence type="ECO:0000256" key="1">
    <source>
        <dbReference type="ARBA" id="ARBA00022737"/>
    </source>
</evidence>
<feature type="repeat" description="TPR" evidence="3">
    <location>
        <begin position="88"/>
        <end position="121"/>
    </location>
</feature>
<feature type="repeat" description="TPR" evidence="3">
    <location>
        <begin position="326"/>
        <end position="359"/>
    </location>
</feature>
<keyword evidence="4" id="KW-0175">Coiled coil</keyword>
<evidence type="ECO:0000256" key="4">
    <source>
        <dbReference type="SAM" id="Coils"/>
    </source>
</evidence>
<dbReference type="Pfam" id="PF00515">
    <property type="entry name" value="TPR_1"/>
    <property type="match status" value="4"/>
</dbReference>
<dbReference type="EMBL" id="CAJJDN010000176">
    <property type="protein sequence ID" value="CAD8127357.1"/>
    <property type="molecule type" value="Genomic_DNA"/>
</dbReference>
<comment type="caution">
    <text evidence="5">The sequence shown here is derived from an EMBL/GenBank/DDBJ whole genome shotgun (WGS) entry which is preliminary data.</text>
</comment>
<organism evidence="5 6">
    <name type="scientific">Paramecium sonneborni</name>
    <dbReference type="NCBI Taxonomy" id="65129"/>
    <lineage>
        <taxon>Eukaryota</taxon>
        <taxon>Sar</taxon>
        <taxon>Alveolata</taxon>
        <taxon>Ciliophora</taxon>
        <taxon>Intramacronucleata</taxon>
        <taxon>Oligohymenophorea</taxon>
        <taxon>Peniculida</taxon>
        <taxon>Parameciidae</taxon>
        <taxon>Paramecium</taxon>
    </lineage>
</organism>
<dbReference type="PANTHER" id="PTHR44858">
    <property type="entry name" value="TETRATRICOPEPTIDE REPEAT PROTEIN 6"/>
    <property type="match status" value="1"/>
</dbReference>
<dbReference type="SMART" id="SM00028">
    <property type="entry name" value="TPR"/>
    <property type="match status" value="10"/>
</dbReference>
<feature type="repeat" description="TPR" evidence="3">
    <location>
        <begin position="224"/>
        <end position="257"/>
    </location>
</feature>
<feature type="repeat" description="TPR" evidence="3">
    <location>
        <begin position="122"/>
        <end position="155"/>
    </location>
</feature>
<feature type="repeat" description="TPR" evidence="3">
    <location>
        <begin position="258"/>
        <end position="291"/>
    </location>
</feature>
<dbReference type="Proteomes" id="UP000692954">
    <property type="component" value="Unassembled WGS sequence"/>
</dbReference>
<dbReference type="Pfam" id="PF13432">
    <property type="entry name" value="TPR_16"/>
    <property type="match status" value="1"/>
</dbReference>
<dbReference type="InterPro" id="IPR019734">
    <property type="entry name" value="TPR_rpt"/>
</dbReference>
<proteinExistence type="predicted"/>
<feature type="repeat" description="TPR" evidence="3">
    <location>
        <begin position="292"/>
        <end position="325"/>
    </location>
</feature>
<protein>
    <recommendedName>
        <fullName evidence="7">Tetratricopeptide repeat protein</fullName>
    </recommendedName>
</protein>
<dbReference type="PROSITE" id="PS50005">
    <property type="entry name" value="TPR"/>
    <property type="match status" value="10"/>
</dbReference>
<evidence type="ECO:0000313" key="6">
    <source>
        <dbReference type="Proteomes" id="UP000692954"/>
    </source>
</evidence>
<reference evidence="5" key="1">
    <citation type="submission" date="2021-01" db="EMBL/GenBank/DDBJ databases">
        <authorList>
            <consortium name="Genoscope - CEA"/>
            <person name="William W."/>
        </authorList>
    </citation>
    <scope>NUCLEOTIDE SEQUENCE</scope>
</reference>
<dbReference type="InterPro" id="IPR050498">
    <property type="entry name" value="Ycf3"/>
</dbReference>